<dbReference type="PANTHER" id="PTHR35004">
    <property type="entry name" value="TRANSPOSASE RV3428C-RELATED"/>
    <property type="match status" value="1"/>
</dbReference>
<reference evidence="3" key="1">
    <citation type="submission" date="2023-03" db="EMBL/GenBank/DDBJ databases">
        <title>Mesosutterella sp. nov. isolated from porcine feces.</title>
        <authorList>
            <person name="Yu S."/>
        </authorList>
    </citation>
    <scope>NUCLEOTIDE SEQUENCE</scope>
    <source>
        <strain evidence="3">AGMB02718</strain>
    </source>
</reference>
<organism evidence="3 4">
    <name type="scientific">Mesosutterella faecium</name>
    <dbReference type="NCBI Taxonomy" id="2925194"/>
    <lineage>
        <taxon>Bacteria</taxon>
        <taxon>Pseudomonadati</taxon>
        <taxon>Pseudomonadota</taxon>
        <taxon>Betaproteobacteria</taxon>
        <taxon>Burkholderiales</taxon>
        <taxon>Sutterellaceae</taxon>
        <taxon>Mesosutterella</taxon>
    </lineage>
</organism>
<dbReference type="PROSITE" id="PS50994">
    <property type="entry name" value="INTEGRASE"/>
    <property type="match status" value="1"/>
</dbReference>
<name>A0ABT7IKM8_9BURK</name>
<dbReference type="Proteomes" id="UP001165481">
    <property type="component" value="Unassembled WGS sequence"/>
</dbReference>
<evidence type="ECO:0000259" key="2">
    <source>
        <dbReference type="PROSITE" id="PS50994"/>
    </source>
</evidence>
<protein>
    <submittedName>
        <fullName evidence="3">IS21 family transposase</fullName>
    </submittedName>
</protein>
<gene>
    <name evidence="3" type="primary">istA</name>
    <name evidence="3" type="ORF">MUN46_000645</name>
</gene>
<dbReference type="SUPFAM" id="SSF53098">
    <property type="entry name" value="Ribonuclease H-like"/>
    <property type="match status" value="1"/>
</dbReference>
<feature type="region of interest" description="Disordered" evidence="1">
    <location>
        <begin position="297"/>
        <end position="318"/>
    </location>
</feature>
<evidence type="ECO:0000313" key="3">
    <source>
        <dbReference type="EMBL" id="MDL2058471.1"/>
    </source>
</evidence>
<dbReference type="InterPro" id="IPR036388">
    <property type="entry name" value="WH-like_DNA-bd_sf"/>
</dbReference>
<keyword evidence="4" id="KW-1185">Reference proteome</keyword>
<dbReference type="InterPro" id="IPR036397">
    <property type="entry name" value="RNaseH_sf"/>
</dbReference>
<dbReference type="InterPro" id="IPR001584">
    <property type="entry name" value="Integrase_cat-core"/>
</dbReference>
<dbReference type="Pfam" id="PF00665">
    <property type="entry name" value="rve"/>
    <property type="match status" value="1"/>
</dbReference>
<feature type="compositionally biased region" description="Basic and acidic residues" evidence="1">
    <location>
        <begin position="301"/>
        <end position="311"/>
    </location>
</feature>
<dbReference type="PANTHER" id="PTHR35004:SF7">
    <property type="entry name" value="INTEGRASE PROTEIN"/>
    <property type="match status" value="1"/>
</dbReference>
<sequence length="334" mass="37631">MLSQSIRQSILALHEQGQSIRSIHRALHVSRQAIRRCIRGIAPRKAGRHPGPGLAFLQAKAEESRALFLRAECSAPVTVRLIKENYGVVVRQDTFNRFIKDFRHQVKLQNQPSPGRFETQPGDQMQIDFGEKDVEIAGLRTRVHVFVAVLGYSRRIFAMAFEKETQEAWLQGIEQAFIYFQDVPRQVISDNAASLVASHKRRGEVRFTDRYQFLTDQYDFTPVATAVRKPRSKGKVERSVGYVKHNALAGMRCESLEQLNLSLRAWCGKTADPALHTRVLTLSRCVPYRCELHTGAGSHHGVQEDAADRARPPAPGQSALTARTCPFRCNTCLS</sequence>
<dbReference type="Gene3D" id="3.30.420.10">
    <property type="entry name" value="Ribonuclease H-like superfamily/Ribonuclease H"/>
    <property type="match status" value="1"/>
</dbReference>
<comment type="caution">
    <text evidence="3">The sequence shown here is derived from an EMBL/GenBank/DDBJ whole genome shotgun (WGS) entry which is preliminary data.</text>
</comment>
<dbReference type="Gene3D" id="1.10.10.10">
    <property type="entry name" value="Winged helix-like DNA-binding domain superfamily/Winged helix DNA-binding domain"/>
    <property type="match status" value="1"/>
</dbReference>
<feature type="domain" description="Integrase catalytic" evidence="2">
    <location>
        <begin position="117"/>
        <end position="295"/>
    </location>
</feature>
<dbReference type="InterPro" id="IPR012337">
    <property type="entry name" value="RNaseH-like_sf"/>
</dbReference>
<proteinExistence type="predicted"/>
<evidence type="ECO:0000256" key="1">
    <source>
        <dbReference type="SAM" id="MobiDB-lite"/>
    </source>
</evidence>
<evidence type="ECO:0000313" key="4">
    <source>
        <dbReference type="Proteomes" id="UP001165481"/>
    </source>
</evidence>
<dbReference type="EMBL" id="JAKZJU020000001">
    <property type="protein sequence ID" value="MDL2058471.1"/>
    <property type="molecule type" value="Genomic_DNA"/>
</dbReference>
<accession>A0ABT7IKM8</accession>
<dbReference type="NCBIfam" id="NF033546">
    <property type="entry name" value="transpos_IS21"/>
    <property type="match status" value="1"/>
</dbReference>